<dbReference type="Proteomes" id="UP001281614">
    <property type="component" value="Unassembled WGS sequence"/>
</dbReference>
<dbReference type="SUPFAM" id="SSF53474">
    <property type="entry name" value="alpha/beta-Hydrolases"/>
    <property type="match status" value="1"/>
</dbReference>
<name>A0AAE0D3D7_COLKA</name>
<sequence>MHPITVLILGSTLWSQVASSSPNFLIVDLGYQLHQVSSCNQTGGFHNFSNIRYAALPFDNLCFSAPEPPATNRPVVETGASVRLCPQGSPAWLSGATAFVTNFTQGLAFNSSAFREQQQQFANNMTPARQPDWRLNEDRLVLDFVVPKRRSKEGYRHGRIRRRQLSDASHHVLPHVSERLNACRSPEAAIVSAHSRQQSISRAIDVQETPIFDGTQPHVDNLGRSTLLMAETRIVCNTLFLRRAFANVSFTYIFGVLSSLHGDKLKYNSYNGAYGAQMDSRSLNVTVADVLQDYAESYAISGKPVTDVSGIDVFPKVGSKFLAWILDVAGMQSAVDSAVNNGCSWWQTDWEASPDTT</sequence>
<evidence type="ECO:0000256" key="1">
    <source>
        <dbReference type="SAM" id="SignalP"/>
    </source>
</evidence>
<reference evidence="2" key="1">
    <citation type="submission" date="2023-02" db="EMBL/GenBank/DDBJ databases">
        <title>Colletotrichum kahawae CIFC_Que2 genome sequencing and assembly.</title>
        <authorList>
            <person name="Baroncelli R."/>
        </authorList>
    </citation>
    <scope>NUCLEOTIDE SEQUENCE</scope>
    <source>
        <strain evidence="2">CIFC_Que2</strain>
    </source>
</reference>
<keyword evidence="3" id="KW-1185">Reference proteome</keyword>
<dbReference type="EMBL" id="VYYT01000311">
    <property type="protein sequence ID" value="KAK2744562.1"/>
    <property type="molecule type" value="Genomic_DNA"/>
</dbReference>
<comment type="caution">
    <text evidence="2">The sequence shown here is derived from an EMBL/GenBank/DDBJ whole genome shotgun (WGS) entry which is preliminary data.</text>
</comment>
<feature type="chain" id="PRO_5042031125" evidence="1">
    <location>
        <begin position="20"/>
        <end position="357"/>
    </location>
</feature>
<dbReference type="AlphaFoldDB" id="A0AAE0D3D7"/>
<keyword evidence="1" id="KW-0732">Signal</keyword>
<dbReference type="Gene3D" id="3.40.50.1820">
    <property type="entry name" value="alpha/beta hydrolase"/>
    <property type="match status" value="1"/>
</dbReference>
<accession>A0AAE0D3D7</accession>
<dbReference type="InterPro" id="IPR029058">
    <property type="entry name" value="AB_hydrolase_fold"/>
</dbReference>
<feature type="signal peptide" evidence="1">
    <location>
        <begin position="1"/>
        <end position="19"/>
    </location>
</feature>
<proteinExistence type="predicted"/>
<protein>
    <submittedName>
        <fullName evidence="2">Carboxylesterase family protein</fullName>
    </submittedName>
</protein>
<evidence type="ECO:0000313" key="3">
    <source>
        <dbReference type="Proteomes" id="UP001281614"/>
    </source>
</evidence>
<evidence type="ECO:0000313" key="2">
    <source>
        <dbReference type="EMBL" id="KAK2744562.1"/>
    </source>
</evidence>
<organism evidence="2 3">
    <name type="scientific">Colletotrichum kahawae</name>
    <name type="common">Coffee berry disease fungus</name>
    <dbReference type="NCBI Taxonomy" id="34407"/>
    <lineage>
        <taxon>Eukaryota</taxon>
        <taxon>Fungi</taxon>
        <taxon>Dikarya</taxon>
        <taxon>Ascomycota</taxon>
        <taxon>Pezizomycotina</taxon>
        <taxon>Sordariomycetes</taxon>
        <taxon>Hypocreomycetidae</taxon>
        <taxon>Glomerellales</taxon>
        <taxon>Glomerellaceae</taxon>
        <taxon>Colletotrichum</taxon>
        <taxon>Colletotrichum gloeosporioides species complex</taxon>
    </lineage>
</organism>
<gene>
    <name evidence="2" type="ORF">CKAH01_06819</name>
</gene>